<accession>C9LY56</accession>
<gene>
    <name evidence="1" type="ORF">SELSPUOL_02415</name>
</gene>
<dbReference type="Proteomes" id="UP000003505">
    <property type="component" value="Unassembled WGS sequence"/>
</dbReference>
<organism evidence="1 2">
    <name type="scientific">Selenomonas sputigena (strain ATCC 35185 / DSM 20758 / CCUG 44933 / VPI D19B-28)</name>
    <dbReference type="NCBI Taxonomy" id="546271"/>
    <lineage>
        <taxon>Bacteria</taxon>
        <taxon>Bacillati</taxon>
        <taxon>Bacillota</taxon>
        <taxon>Negativicutes</taxon>
        <taxon>Selenomonadales</taxon>
        <taxon>Selenomonadaceae</taxon>
        <taxon>Selenomonas</taxon>
    </lineage>
</organism>
<reference evidence="1 2" key="1">
    <citation type="submission" date="2009-09" db="EMBL/GenBank/DDBJ databases">
        <authorList>
            <person name="Weinstock G."/>
            <person name="Sodergren E."/>
            <person name="Clifton S."/>
            <person name="Fulton L."/>
            <person name="Fulton B."/>
            <person name="Courtney L."/>
            <person name="Fronick C."/>
            <person name="Harrison M."/>
            <person name="Strong C."/>
            <person name="Farmer C."/>
            <person name="Delahaunty K."/>
            <person name="Markovic C."/>
            <person name="Hall O."/>
            <person name="Minx P."/>
            <person name="Tomlinson C."/>
            <person name="Mitreva M."/>
            <person name="Nelson J."/>
            <person name="Hou S."/>
            <person name="Wollam A."/>
            <person name="Pepin K.H."/>
            <person name="Johnson M."/>
            <person name="Bhonagiri V."/>
            <person name="Nash W.E."/>
            <person name="Warren W."/>
            <person name="Chinwalla A."/>
            <person name="Mardis E.R."/>
            <person name="Wilson R.K."/>
        </authorList>
    </citation>
    <scope>NUCLEOTIDE SEQUENCE [LARGE SCALE GENOMIC DNA]</scope>
    <source>
        <strain evidence="2">ATCC 35185 / DSM 20758 / VPI D19B-28</strain>
    </source>
</reference>
<proteinExistence type="predicted"/>
<evidence type="ECO:0000313" key="2">
    <source>
        <dbReference type="Proteomes" id="UP000003505"/>
    </source>
</evidence>
<protein>
    <submittedName>
        <fullName evidence="1">Uncharacterized protein</fullName>
    </submittedName>
</protein>
<sequence>MQIWATSFYQRFLKYFLKSACRVLVSDIQYKYEFKHFQYWSQKEDFH</sequence>
<dbReference type="AlphaFoldDB" id="C9LY56"/>
<name>C9LY56_SELS3</name>
<evidence type="ECO:0000313" key="1">
    <source>
        <dbReference type="EMBL" id="EEX76250.1"/>
    </source>
</evidence>
<comment type="caution">
    <text evidence="1">The sequence shown here is derived from an EMBL/GenBank/DDBJ whole genome shotgun (WGS) entry which is preliminary data.</text>
</comment>
<dbReference type="EMBL" id="ACKP02000050">
    <property type="protein sequence ID" value="EEX76250.1"/>
    <property type="molecule type" value="Genomic_DNA"/>
</dbReference>